<organism evidence="2 3">
    <name type="scientific">Cricetulus griseus</name>
    <name type="common">Chinese hamster</name>
    <name type="synonym">Cricetulus barabensis griseus</name>
    <dbReference type="NCBI Taxonomy" id="10029"/>
    <lineage>
        <taxon>Eukaryota</taxon>
        <taxon>Metazoa</taxon>
        <taxon>Chordata</taxon>
        <taxon>Craniata</taxon>
        <taxon>Vertebrata</taxon>
        <taxon>Euteleostomi</taxon>
        <taxon>Mammalia</taxon>
        <taxon>Eutheria</taxon>
        <taxon>Euarchontoglires</taxon>
        <taxon>Glires</taxon>
        <taxon>Rodentia</taxon>
        <taxon>Myomorpha</taxon>
        <taxon>Muroidea</taxon>
        <taxon>Cricetidae</taxon>
        <taxon>Cricetinae</taxon>
        <taxon>Cricetulus</taxon>
    </lineage>
</organism>
<evidence type="ECO:0000313" key="3">
    <source>
        <dbReference type="Proteomes" id="UP000001075"/>
    </source>
</evidence>
<reference evidence="3" key="1">
    <citation type="journal article" date="2011" name="Nat. Biotechnol.">
        <title>The genomic sequence of the Chinese hamster ovary (CHO)-K1 cell line.</title>
        <authorList>
            <person name="Xu X."/>
            <person name="Nagarajan H."/>
            <person name="Lewis N.E."/>
            <person name="Pan S."/>
            <person name="Cai Z."/>
            <person name="Liu X."/>
            <person name="Chen W."/>
            <person name="Xie M."/>
            <person name="Wang W."/>
            <person name="Hammond S."/>
            <person name="Andersen M.R."/>
            <person name="Neff N."/>
            <person name="Passarelli B."/>
            <person name="Koh W."/>
            <person name="Fan H.C."/>
            <person name="Wang J."/>
            <person name="Gui Y."/>
            <person name="Lee K.H."/>
            <person name="Betenbaugh M.J."/>
            <person name="Quake S.R."/>
            <person name="Famili I."/>
            <person name="Palsson B.O."/>
            <person name="Wang J."/>
        </authorList>
    </citation>
    <scope>NUCLEOTIDE SEQUENCE [LARGE SCALE GENOMIC DNA]</scope>
    <source>
        <strain evidence="3">CHO K1 cell line</strain>
    </source>
</reference>
<feature type="compositionally biased region" description="Basic and acidic residues" evidence="1">
    <location>
        <begin position="44"/>
        <end position="53"/>
    </location>
</feature>
<feature type="region of interest" description="Disordered" evidence="1">
    <location>
        <begin position="31"/>
        <end position="53"/>
    </location>
</feature>
<gene>
    <name evidence="2" type="ORF">I79_022760</name>
</gene>
<dbReference type="AlphaFoldDB" id="G3IG79"/>
<evidence type="ECO:0000313" key="2">
    <source>
        <dbReference type="EMBL" id="EGW09167.1"/>
    </source>
</evidence>
<sequence>MKLLYSAIYRNYGRWKYELTNHRSQSPKYRVGANKMIPSSPVPERNHADEGRT</sequence>
<name>G3IG79_CRIGR</name>
<accession>G3IG79</accession>
<dbReference type="EMBL" id="JH002523">
    <property type="protein sequence ID" value="EGW09167.1"/>
    <property type="molecule type" value="Genomic_DNA"/>
</dbReference>
<protein>
    <submittedName>
        <fullName evidence="2">Uncharacterized protein</fullName>
    </submittedName>
</protein>
<proteinExistence type="predicted"/>
<dbReference type="InParanoid" id="G3IG79"/>
<evidence type="ECO:0000256" key="1">
    <source>
        <dbReference type="SAM" id="MobiDB-lite"/>
    </source>
</evidence>
<dbReference type="Proteomes" id="UP000001075">
    <property type="component" value="Unassembled WGS sequence"/>
</dbReference>